<dbReference type="AlphaFoldDB" id="I7MLP1"/>
<organism evidence="1 2">
    <name type="scientific">Tetrahymena thermophila (strain SB210)</name>
    <dbReference type="NCBI Taxonomy" id="312017"/>
    <lineage>
        <taxon>Eukaryota</taxon>
        <taxon>Sar</taxon>
        <taxon>Alveolata</taxon>
        <taxon>Ciliophora</taxon>
        <taxon>Intramacronucleata</taxon>
        <taxon>Oligohymenophorea</taxon>
        <taxon>Hymenostomatida</taxon>
        <taxon>Tetrahymenina</taxon>
        <taxon>Tetrahymenidae</taxon>
        <taxon>Tetrahymena</taxon>
    </lineage>
</organism>
<protein>
    <submittedName>
        <fullName evidence="1">Uncharacterized protein</fullName>
    </submittedName>
</protein>
<dbReference type="RefSeq" id="XP_001023037.2">
    <property type="nucleotide sequence ID" value="XM_001023037.3"/>
</dbReference>
<name>I7MLP1_TETTS</name>
<keyword evidence="2" id="KW-1185">Reference proteome</keyword>
<dbReference type="HOGENOM" id="CLU_449405_0_0_1"/>
<dbReference type="InParanoid" id="I7MLP1"/>
<dbReference type="KEGG" id="tet:TTHERM_00348820"/>
<evidence type="ECO:0000313" key="2">
    <source>
        <dbReference type="Proteomes" id="UP000009168"/>
    </source>
</evidence>
<accession>I7MLP1</accession>
<sequence length="608" mass="72405">MNSICTKHNLAIEFICLHISKSQRDKKCTNRLLCKVCNEPQNHDKNHLLSTFEIKKFLIEDMSDVFFLLFFTRPQIQTLFKPLKINCQNIILKLKEMVQKLKIPSSNQASQIEEQQVQFQEYFQTATSKIQNFTLKINSIIEDIHLYYRQHFEWDNLIKIIELYYEKRQVSQEQLNQIINNSLQNIHCTQIFMKNVYVIDDNFNQNQSKQTQMEQYTTADIISFYKFAIKELYLNLNHLRSLFLICQPSQLQALEDQKRLSLTTNFPLNIKRFLPTVSMAKSIGIKLIKNKLLIIKEFQCQIINIDASTQEFKIQNTIYSKIKIKDASISQLNDSLITLLCVDNTAKIYYIKPFHSVFDNEYAHDIELSQNTEIFLDIDYIKAQSINNIESDPISNQIESEEQLEYVALKTKDTIYLLEPVEWNQIYQFQNKQEFFMLECCNEQDISDENSHEQMAIENVKKSIFCFYNNQQIDHIHYTNANIFESNQIKDFAYSEFFQKSVYLTERQMIISNQQTSQITELPFRNKQQVSLVQFTIDNLYLFILYENSFIQFFYVLDNFELEYETHLWKNNYYIKKAVFYQKINQLFVLNSQGDIFQIDLSTPKCLH</sequence>
<reference evidence="2" key="1">
    <citation type="journal article" date="2006" name="PLoS Biol.">
        <title>Macronuclear genome sequence of the ciliate Tetrahymena thermophila, a model eukaryote.</title>
        <authorList>
            <person name="Eisen J.A."/>
            <person name="Coyne R.S."/>
            <person name="Wu M."/>
            <person name="Wu D."/>
            <person name="Thiagarajan M."/>
            <person name="Wortman J.R."/>
            <person name="Badger J.H."/>
            <person name="Ren Q."/>
            <person name="Amedeo P."/>
            <person name="Jones K.M."/>
            <person name="Tallon L.J."/>
            <person name="Delcher A.L."/>
            <person name="Salzberg S.L."/>
            <person name="Silva J.C."/>
            <person name="Haas B.J."/>
            <person name="Majoros W.H."/>
            <person name="Farzad M."/>
            <person name="Carlton J.M."/>
            <person name="Smith R.K. Jr."/>
            <person name="Garg J."/>
            <person name="Pearlman R.E."/>
            <person name="Karrer K.M."/>
            <person name="Sun L."/>
            <person name="Manning G."/>
            <person name="Elde N.C."/>
            <person name="Turkewitz A.P."/>
            <person name="Asai D.J."/>
            <person name="Wilkes D.E."/>
            <person name="Wang Y."/>
            <person name="Cai H."/>
            <person name="Collins K."/>
            <person name="Stewart B.A."/>
            <person name="Lee S.R."/>
            <person name="Wilamowska K."/>
            <person name="Weinberg Z."/>
            <person name="Ruzzo W.L."/>
            <person name="Wloga D."/>
            <person name="Gaertig J."/>
            <person name="Frankel J."/>
            <person name="Tsao C.-C."/>
            <person name="Gorovsky M.A."/>
            <person name="Keeling P.J."/>
            <person name="Waller R.F."/>
            <person name="Patron N.J."/>
            <person name="Cherry J.M."/>
            <person name="Stover N.A."/>
            <person name="Krieger C.J."/>
            <person name="del Toro C."/>
            <person name="Ryder H.F."/>
            <person name="Williamson S.C."/>
            <person name="Barbeau R.A."/>
            <person name="Hamilton E.P."/>
            <person name="Orias E."/>
        </authorList>
    </citation>
    <scope>NUCLEOTIDE SEQUENCE [LARGE SCALE GENOMIC DNA]</scope>
    <source>
        <strain evidence="2">SB210</strain>
    </source>
</reference>
<proteinExistence type="predicted"/>
<dbReference type="EMBL" id="GG662523">
    <property type="protein sequence ID" value="EAS02792.2"/>
    <property type="molecule type" value="Genomic_DNA"/>
</dbReference>
<evidence type="ECO:0000313" key="1">
    <source>
        <dbReference type="EMBL" id="EAS02792.2"/>
    </source>
</evidence>
<gene>
    <name evidence="1" type="ORF">TTHERM_00348820</name>
</gene>
<dbReference type="GeneID" id="7836836"/>
<dbReference type="Proteomes" id="UP000009168">
    <property type="component" value="Unassembled WGS sequence"/>
</dbReference>